<protein>
    <recommendedName>
        <fullName evidence="4">DUF4283 domain-containing protein</fullName>
    </recommendedName>
</protein>
<gene>
    <name evidence="2" type="ORF">J5N97_004591</name>
</gene>
<feature type="compositionally biased region" description="Basic and acidic residues" evidence="1">
    <location>
        <begin position="362"/>
        <end position="393"/>
    </location>
</feature>
<evidence type="ECO:0000313" key="2">
    <source>
        <dbReference type="EMBL" id="KAJ0986235.1"/>
    </source>
</evidence>
<accession>A0A9D5HR46</accession>
<name>A0A9D5HR46_9LILI</name>
<keyword evidence="3" id="KW-1185">Reference proteome</keyword>
<comment type="caution">
    <text evidence="2">The sequence shown here is derived from an EMBL/GenBank/DDBJ whole genome shotgun (WGS) entry which is preliminary data.</text>
</comment>
<dbReference type="EMBL" id="JAGGNH010000001">
    <property type="protein sequence ID" value="KAJ0986235.1"/>
    <property type="molecule type" value="Genomic_DNA"/>
</dbReference>
<evidence type="ECO:0000256" key="1">
    <source>
        <dbReference type="SAM" id="MobiDB-lite"/>
    </source>
</evidence>
<proteinExistence type="predicted"/>
<reference evidence="2" key="1">
    <citation type="submission" date="2021-03" db="EMBL/GenBank/DDBJ databases">
        <authorList>
            <person name="Li Z."/>
            <person name="Yang C."/>
        </authorList>
    </citation>
    <scope>NUCLEOTIDE SEQUENCE</scope>
    <source>
        <strain evidence="2">Dzin_1.0</strain>
        <tissue evidence="2">Leaf</tissue>
    </source>
</reference>
<sequence>MKTVENTMKDSGEEPEQLYTSMAIDSDVLEGRERMKRFSIISVTEKRGGMVLTSDIKDVLSCLIDEQWSWEVKELRDGRFIAPFPTVALARQTEKKSPLKMLSFTLNFEPWTPDLWKKGRADGAIRWVIVKQLPMDCWSRDLVARLLKPSGDLVYVDGRSGEYGDDLRLLLRIRKPRRLPASIHCNLGTRQYNYTIEMERGQPSLPWGGRRCSGPGNKAAAAHDPGDPQDGEPKSAPGKEPATKEGQRQSSHGGGGECTSTATRHQKGQRQSSHGGGGRCSGEMDGTATNRDFHRGTADKTGLQPTTKPNSAPGPSRQHRSGLGPPRQQRSAPGPPRQRHSGLGPPRQQRSAHGPPYNVGNRHADPAEARRRWDRRGGWDGRWEAERGDGIDR</sequence>
<dbReference type="AlphaFoldDB" id="A0A9D5HR46"/>
<dbReference type="Proteomes" id="UP001085076">
    <property type="component" value="Miscellaneous, Linkage group lg01"/>
</dbReference>
<organism evidence="2 3">
    <name type="scientific">Dioscorea zingiberensis</name>
    <dbReference type="NCBI Taxonomy" id="325984"/>
    <lineage>
        <taxon>Eukaryota</taxon>
        <taxon>Viridiplantae</taxon>
        <taxon>Streptophyta</taxon>
        <taxon>Embryophyta</taxon>
        <taxon>Tracheophyta</taxon>
        <taxon>Spermatophyta</taxon>
        <taxon>Magnoliopsida</taxon>
        <taxon>Liliopsida</taxon>
        <taxon>Dioscoreales</taxon>
        <taxon>Dioscoreaceae</taxon>
        <taxon>Dioscorea</taxon>
    </lineage>
</organism>
<evidence type="ECO:0008006" key="4">
    <source>
        <dbReference type="Google" id="ProtNLM"/>
    </source>
</evidence>
<feature type="region of interest" description="Disordered" evidence="1">
    <location>
        <begin position="203"/>
        <end position="393"/>
    </location>
</feature>
<reference evidence="2" key="2">
    <citation type="journal article" date="2022" name="Hortic Res">
        <title>The genome of Dioscorea zingiberensis sheds light on the biosynthesis, origin and evolution of the medicinally important diosgenin saponins.</title>
        <authorList>
            <person name="Li Y."/>
            <person name="Tan C."/>
            <person name="Li Z."/>
            <person name="Guo J."/>
            <person name="Li S."/>
            <person name="Chen X."/>
            <person name="Wang C."/>
            <person name="Dai X."/>
            <person name="Yang H."/>
            <person name="Song W."/>
            <person name="Hou L."/>
            <person name="Xu J."/>
            <person name="Tong Z."/>
            <person name="Xu A."/>
            <person name="Yuan X."/>
            <person name="Wang W."/>
            <person name="Yang Q."/>
            <person name="Chen L."/>
            <person name="Sun Z."/>
            <person name="Wang K."/>
            <person name="Pan B."/>
            <person name="Chen J."/>
            <person name="Bao Y."/>
            <person name="Liu F."/>
            <person name="Qi X."/>
            <person name="Gang D.R."/>
            <person name="Wen J."/>
            <person name="Li J."/>
        </authorList>
    </citation>
    <scope>NUCLEOTIDE SEQUENCE</scope>
    <source>
        <strain evidence="2">Dzin_1.0</strain>
    </source>
</reference>
<dbReference type="OrthoDB" id="7486164at2759"/>
<evidence type="ECO:0000313" key="3">
    <source>
        <dbReference type="Proteomes" id="UP001085076"/>
    </source>
</evidence>